<dbReference type="Proteomes" id="UP000823749">
    <property type="component" value="Chromosome 12"/>
</dbReference>
<dbReference type="Gene3D" id="1.10.10.60">
    <property type="entry name" value="Homeodomain-like"/>
    <property type="match status" value="1"/>
</dbReference>
<comment type="caution">
    <text evidence="2">The sequence shown here is derived from an EMBL/GenBank/DDBJ whole genome shotgun (WGS) entry which is preliminary data.</text>
</comment>
<dbReference type="CDD" id="cd10567">
    <property type="entry name" value="SWIB-MDM2_like"/>
    <property type="match status" value="2"/>
</dbReference>
<dbReference type="InterPro" id="IPR014876">
    <property type="entry name" value="DEK_C"/>
</dbReference>
<dbReference type="SMART" id="SM00151">
    <property type="entry name" value="SWIB"/>
    <property type="match status" value="2"/>
</dbReference>
<dbReference type="PANTHER" id="PTHR13844">
    <property type="entry name" value="SWI/SNF-RELATED MATRIX-ASSOCIATED ACTIN-DEPENDENT REGULATOR OF CHROMATIN SUBFAMILY D"/>
    <property type="match status" value="1"/>
</dbReference>
<feature type="domain" description="DEK-C" evidence="1">
    <location>
        <begin position="1"/>
        <end position="56"/>
    </location>
</feature>
<protein>
    <recommendedName>
        <fullName evidence="1">DEK-C domain-containing protein</fullName>
    </recommendedName>
</protein>
<dbReference type="InterPro" id="IPR036885">
    <property type="entry name" value="SWIB_MDM2_dom_sf"/>
</dbReference>
<dbReference type="SUPFAM" id="SSF47592">
    <property type="entry name" value="SWIB/MDM2 domain"/>
    <property type="match status" value="2"/>
</dbReference>
<evidence type="ECO:0000259" key="1">
    <source>
        <dbReference type="PROSITE" id="PS51998"/>
    </source>
</evidence>
<dbReference type="Pfam" id="PF02201">
    <property type="entry name" value="SWIB"/>
    <property type="match status" value="2"/>
</dbReference>
<gene>
    <name evidence="2" type="ORF">RHGRI_033669</name>
</gene>
<name>A0AAV6HXN3_9ERIC</name>
<sequence length="305" mass="35414">MATDSELRDRIRKVMCETDPDEVTVGSLYRKLEAAYGVDFSNKKAFVRREFAGFLMNYLQCDDDGDDSPAVNKRIKSESKEYDYKVGVVGEELAGVKGEEDVVKDQSKGKGTQNWRKRFVRPKKLWRLSPPLAKFVGVAEENRLEVLKMVRSYIWGNKLFKQNGDMLFDEKLRPIFGVETLNRRFFKVELYKHMEPIGDPNMKDYDSEDERLYQAEFQEVLRRSRIPVPISDALVEFFGTGEKEMTEHSVVSGIFARSQNLRVGWDNGTVICDEKLKKLFKVDCFHICYVPHLVIPHFLKRALDD</sequence>
<dbReference type="InterPro" id="IPR003121">
    <property type="entry name" value="SWIB_MDM2_domain"/>
</dbReference>
<dbReference type="AlphaFoldDB" id="A0AAV6HXN3"/>
<accession>A0AAV6HXN3</accession>
<dbReference type="InterPro" id="IPR019835">
    <property type="entry name" value="SWIB_domain"/>
</dbReference>
<proteinExistence type="predicted"/>
<keyword evidence="3" id="KW-1185">Reference proteome</keyword>
<evidence type="ECO:0000313" key="2">
    <source>
        <dbReference type="EMBL" id="KAG5521187.1"/>
    </source>
</evidence>
<dbReference type="Gene3D" id="1.10.245.10">
    <property type="entry name" value="SWIB/MDM2 domain"/>
    <property type="match status" value="2"/>
</dbReference>
<dbReference type="PROSITE" id="PS51998">
    <property type="entry name" value="DEK_C"/>
    <property type="match status" value="1"/>
</dbReference>
<organism evidence="2 3">
    <name type="scientific">Rhododendron griersonianum</name>
    <dbReference type="NCBI Taxonomy" id="479676"/>
    <lineage>
        <taxon>Eukaryota</taxon>
        <taxon>Viridiplantae</taxon>
        <taxon>Streptophyta</taxon>
        <taxon>Embryophyta</taxon>
        <taxon>Tracheophyta</taxon>
        <taxon>Spermatophyta</taxon>
        <taxon>Magnoliopsida</taxon>
        <taxon>eudicotyledons</taxon>
        <taxon>Gunneridae</taxon>
        <taxon>Pentapetalae</taxon>
        <taxon>asterids</taxon>
        <taxon>Ericales</taxon>
        <taxon>Ericaceae</taxon>
        <taxon>Ericoideae</taxon>
        <taxon>Rhodoreae</taxon>
        <taxon>Rhododendron</taxon>
    </lineage>
</organism>
<dbReference type="Pfam" id="PF08766">
    <property type="entry name" value="DEK_C"/>
    <property type="match status" value="1"/>
</dbReference>
<reference evidence="2" key="1">
    <citation type="submission" date="2020-08" db="EMBL/GenBank/DDBJ databases">
        <title>Plant Genome Project.</title>
        <authorList>
            <person name="Zhang R.-G."/>
        </authorList>
    </citation>
    <scope>NUCLEOTIDE SEQUENCE</scope>
    <source>
        <strain evidence="2">WSP0</strain>
        <tissue evidence="2">Leaf</tissue>
    </source>
</reference>
<dbReference type="SUPFAM" id="SSF109715">
    <property type="entry name" value="DEK C-terminal domain"/>
    <property type="match status" value="1"/>
</dbReference>
<evidence type="ECO:0000313" key="3">
    <source>
        <dbReference type="Proteomes" id="UP000823749"/>
    </source>
</evidence>
<dbReference type="EMBL" id="JACTNZ010000012">
    <property type="protein sequence ID" value="KAG5521187.1"/>
    <property type="molecule type" value="Genomic_DNA"/>
</dbReference>